<evidence type="ECO:0000256" key="5">
    <source>
        <dbReference type="SAM" id="MobiDB-lite"/>
    </source>
</evidence>
<feature type="domain" description="ABC transporter" evidence="6">
    <location>
        <begin position="5"/>
        <end position="223"/>
    </location>
</feature>
<feature type="region of interest" description="Disordered" evidence="5">
    <location>
        <begin position="499"/>
        <end position="520"/>
    </location>
</feature>
<dbReference type="InterPro" id="IPR003439">
    <property type="entry name" value="ABC_transporter-like_ATP-bd"/>
</dbReference>
<dbReference type="GO" id="GO:0016887">
    <property type="term" value="F:ATP hydrolysis activity"/>
    <property type="evidence" value="ECO:0007669"/>
    <property type="project" value="InterPro"/>
</dbReference>
<dbReference type="InterPro" id="IPR027417">
    <property type="entry name" value="P-loop_NTPase"/>
</dbReference>
<dbReference type="InterPro" id="IPR050611">
    <property type="entry name" value="ABCF"/>
</dbReference>
<feature type="domain" description="ABC transporter" evidence="6">
    <location>
        <begin position="278"/>
        <end position="499"/>
    </location>
</feature>
<reference evidence="8" key="1">
    <citation type="submission" date="2017-09" db="EMBL/GenBank/DDBJ databases">
        <title>Depth-based differentiation of microbial function through sediment-hosted aquifers and enrichment of novel symbionts in the deep terrestrial subsurface.</title>
        <authorList>
            <person name="Probst A.J."/>
            <person name="Ladd B."/>
            <person name="Jarett J.K."/>
            <person name="Geller-Mcgrath D.E."/>
            <person name="Sieber C.M.K."/>
            <person name="Emerson J.B."/>
            <person name="Anantharaman K."/>
            <person name="Thomas B.C."/>
            <person name="Malmstrom R."/>
            <person name="Stieglmeier M."/>
            <person name="Klingl A."/>
            <person name="Woyke T."/>
            <person name="Ryan C.M."/>
            <person name="Banfield J.F."/>
        </authorList>
    </citation>
    <scope>NUCLEOTIDE SEQUENCE [LARGE SCALE GENOMIC DNA]</scope>
</reference>
<dbReference type="PROSITE" id="PS50893">
    <property type="entry name" value="ABC_TRANSPORTER_2"/>
    <property type="match status" value="2"/>
</dbReference>
<dbReference type="Pfam" id="PF12848">
    <property type="entry name" value="ABC_tran_Xtn"/>
    <property type="match status" value="1"/>
</dbReference>
<feature type="compositionally biased region" description="Polar residues" evidence="5">
    <location>
        <begin position="500"/>
        <end position="514"/>
    </location>
</feature>
<accession>A0A2M6WU14</accession>
<comment type="caution">
    <text evidence="7">The sequence shown here is derived from an EMBL/GenBank/DDBJ whole genome shotgun (WGS) entry which is preliminary data.</text>
</comment>
<dbReference type="CDD" id="cd03221">
    <property type="entry name" value="ABCF_EF-3"/>
    <property type="match status" value="2"/>
</dbReference>
<keyword evidence="1" id="KW-0677">Repeat</keyword>
<dbReference type="SUPFAM" id="SSF52540">
    <property type="entry name" value="P-loop containing nucleoside triphosphate hydrolases"/>
    <property type="match status" value="2"/>
</dbReference>
<name>A0A2M6WU14_9BACT</name>
<protein>
    <recommendedName>
        <fullName evidence="6">ABC transporter domain-containing protein</fullName>
    </recommendedName>
</protein>
<organism evidence="7 8">
    <name type="scientific">Candidatus Falkowbacteria bacterium CG10_big_fil_rev_8_21_14_0_10_37_14</name>
    <dbReference type="NCBI Taxonomy" id="1974561"/>
    <lineage>
        <taxon>Bacteria</taxon>
        <taxon>Candidatus Falkowiibacteriota</taxon>
    </lineage>
</organism>
<evidence type="ECO:0000256" key="4">
    <source>
        <dbReference type="SAM" id="Coils"/>
    </source>
</evidence>
<dbReference type="Proteomes" id="UP000228533">
    <property type="component" value="Unassembled WGS sequence"/>
</dbReference>
<dbReference type="AlphaFoldDB" id="A0A2M6WU14"/>
<keyword evidence="4" id="KW-0175">Coiled coil</keyword>
<evidence type="ECO:0000256" key="1">
    <source>
        <dbReference type="ARBA" id="ARBA00022737"/>
    </source>
</evidence>
<dbReference type="Pfam" id="PF00005">
    <property type="entry name" value="ABC_tran"/>
    <property type="match status" value="2"/>
</dbReference>
<evidence type="ECO:0000256" key="3">
    <source>
        <dbReference type="ARBA" id="ARBA00022840"/>
    </source>
</evidence>
<evidence type="ECO:0000313" key="7">
    <source>
        <dbReference type="EMBL" id="PIT96279.1"/>
    </source>
</evidence>
<keyword evidence="3" id="KW-0067">ATP-binding</keyword>
<proteinExistence type="predicted"/>
<dbReference type="EMBL" id="PFAM01000008">
    <property type="protein sequence ID" value="PIT96279.1"/>
    <property type="molecule type" value="Genomic_DNA"/>
</dbReference>
<gene>
    <name evidence="7" type="ORF">COT94_01140</name>
</gene>
<dbReference type="PANTHER" id="PTHR19211">
    <property type="entry name" value="ATP-BINDING TRANSPORT PROTEIN-RELATED"/>
    <property type="match status" value="1"/>
</dbReference>
<evidence type="ECO:0000313" key="8">
    <source>
        <dbReference type="Proteomes" id="UP000228533"/>
    </source>
</evidence>
<evidence type="ECO:0000259" key="6">
    <source>
        <dbReference type="PROSITE" id="PS50893"/>
    </source>
</evidence>
<dbReference type="GO" id="GO:0005524">
    <property type="term" value="F:ATP binding"/>
    <property type="evidence" value="ECO:0007669"/>
    <property type="project" value="UniProtKB-KW"/>
</dbReference>
<dbReference type="InterPro" id="IPR017871">
    <property type="entry name" value="ABC_transporter-like_CS"/>
</dbReference>
<dbReference type="PROSITE" id="PS00211">
    <property type="entry name" value="ABC_TRANSPORTER_1"/>
    <property type="match status" value="2"/>
</dbReference>
<dbReference type="InterPro" id="IPR003593">
    <property type="entry name" value="AAA+_ATPase"/>
</dbReference>
<dbReference type="PANTHER" id="PTHR19211:SF14">
    <property type="entry name" value="ATP-BINDING CASSETTE SUB-FAMILY F MEMBER 1"/>
    <property type="match status" value="1"/>
</dbReference>
<sequence length="579" mass="65601">MNTLLQVNELHKHYGVQKIFEHLSFSVTTKQKIAIIGRNGAGKTTLIRIILGLEKADDGQVLINSETHLGYINQTNDWLNDETSLAYLIRTSGTPEWTAKKQASKFAFTESRLAQLVSKLSGGWQMRLKIISALLKEPNLFILDEPSNYLDLHTLILLEKYLKNYQGSCLIVSHDREFLKSLCNSTLEISPHSCYHYPGGLEEYLAFKEQKQTSLLKLNAGLEQQQEHLQEFVDHFRAKASKAKQAQAALRKIQKLETKRITIEHQAGLTRIVMPSIIKRKNMALRVKRLSIGYKKPLVNEIDFDLSFGERLAVLGLNGQGKTTLLKTLAGHLEPLSGSYHWFSGGRLAYYSQDSSELLKGQQAVGDYLRTAASADIKTETVLKMAGDFLFNSEALKKPIGVLSGGEKSRLMLAGLLLSKPDMLLMDEPNSHLDFETVEALATALGKFNGALLFTSHDRTFTNLLATSLLEISDGQAVRRWQDYEQYIEELSEQLHISEVTPQSENSKNGSQHYLEQKNHQKKLAAAEKELARLNKTHAELMWYFNDHPLNYAHEKVKELDQLNKAIKQAEDRWLEFYT</sequence>
<evidence type="ECO:0000256" key="2">
    <source>
        <dbReference type="ARBA" id="ARBA00022741"/>
    </source>
</evidence>
<keyword evidence="2" id="KW-0547">Nucleotide-binding</keyword>
<feature type="coiled-coil region" evidence="4">
    <location>
        <begin position="239"/>
        <end position="266"/>
    </location>
</feature>
<dbReference type="SMART" id="SM00382">
    <property type="entry name" value="AAA"/>
    <property type="match status" value="2"/>
</dbReference>
<dbReference type="Gene3D" id="3.40.50.300">
    <property type="entry name" value="P-loop containing nucleotide triphosphate hydrolases"/>
    <property type="match status" value="2"/>
</dbReference>
<dbReference type="InterPro" id="IPR032781">
    <property type="entry name" value="ABC_tran_Xtn"/>
</dbReference>